<dbReference type="PROSITE" id="PS50883">
    <property type="entry name" value="EAL"/>
    <property type="match status" value="1"/>
</dbReference>
<dbReference type="GO" id="GO:0071111">
    <property type="term" value="F:cyclic-guanylate-specific phosphodiesterase activity"/>
    <property type="evidence" value="ECO:0007669"/>
    <property type="project" value="InterPro"/>
</dbReference>
<feature type="domain" description="EAL" evidence="1">
    <location>
        <begin position="3"/>
        <end position="253"/>
    </location>
</feature>
<dbReference type="Pfam" id="PF00571">
    <property type="entry name" value="CBS"/>
    <property type="match status" value="1"/>
</dbReference>
<dbReference type="SUPFAM" id="SSF54631">
    <property type="entry name" value="CBS-domain pair"/>
    <property type="match status" value="1"/>
</dbReference>
<dbReference type="CDD" id="cd01949">
    <property type="entry name" value="GGDEF"/>
    <property type="match status" value="1"/>
</dbReference>
<sequence>MTDDALAEELDRLLESRLLFPHFQPLVDLERGEIYGYEALIRGPSDSPLAFPDRLFATARACGRLQELELCCRYLSIQRFAELQLDARLFLNVSADLLLNPDYPSGTTLALVNKLGLAPESIVIELSEQQPFHDYALTRQVVNHYRRMGFKVALDDIGSGYSGLRLWLEMTPDYVKLDKHFIHQLERNPLKREFVKAIVSIAEGVGSKLIAEGIETLDELRTIQQMGIAVGQGFLFGRPQQVPELQLAIEHIRYDGQQRQAVMRSGERAGGVRRAIQPVLPDVLLGSVAQLFQDAPELTALPVVERGMPVGIVKRAALLETFSTQYGRALYENKPVRRFMDRQPLIVDATLPLEQVSQALTEAEQVDIGDSFIITEDGYYAGLGSVRDVLRKMTELQVQHARYANPLTQLPGNVVLNQEVDGLLRTGADFRVAYCDLNNFKPFNDYYGFARGDQVIQFVGELMVRHCAGRSNLVGHIGGDDFIIIFRENDWRRRLQKALDEFQTSIGHFYDTQDIAAGGIPGRGRDGSHSFFGLLGIAIAVIHPDPMVCANYHDVAELAAEAKHEAKALQQSCIHESRIHLPPHYQLRA</sequence>
<dbReference type="InterPro" id="IPR050706">
    <property type="entry name" value="Cyclic-di-GMP_PDE-like"/>
</dbReference>
<proteinExistence type="predicted"/>
<dbReference type="Proteomes" id="UP000238196">
    <property type="component" value="Unassembled WGS sequence"/>
</dbReference>
<dbReference type="AlphaFoldDB" id="A0A2S5KLA5"/>
<dbReference type="PROSITE" id="PS50887">
    <property type="entry name" value="GGDEF"/>
    <property type="match status" value="1"/>
</dbReference>
<dbReference type="Gene3D" id="3.30.70.270">
    <property type="match status" value="1"/>
</dbReference>
<gene>
    <name evidence="3" type="ORF">C4K68_19490</name>
</gene>
<organism evidence="3 4">
    <name type="scientific">Proteobacteria bacterium 228</name>
    <dbReference type="NCBI Taxonomy" id="2083153"/>
    <lineage>
        <taxon>Bacteria</taxon>
        <taxon>Pseudomonadati</taxon>
        <taxon>Pseudomonadota</taxon>
    </lineage>
</organism>
<name>A0A2S5KLA5_9PROT</name>
<dbReference type="SUPFAM" id="SSF55073">
    <property type="entry name" value="Nucleotide cyclase"/>
    <property type="match status" value="1"/>
</dbReference>
<evidence type="ECO:0000259" key="1">
    <source>
        <dbReference type="PROSITE" id="PS50883"/>
    </source>
</evidence>
<dbReference type="InterPro" id="IPR029787">
    <property type="entry name" value="Nucleotide_cyclase"/>
</dbReference>
<evidence type="ECO:0000313" key="3">
    <source>
        <dbReference type="EMBL" id="PPC75588.1"/>
    </source>
</evidence>
<dbReference type="NCBIfam" id="TIGR00254">
    <property type="entry name" value="GGDEF"/>
    <property type="match status" value="1"/>
</dbReference>
<dbReference type="Pfam" id="PF00563">
    <property type="entry name" value="EAL"/>
    <property type="match status" value="1"/>
</dbReference>
<dbReference type="SUPFAM" id="SSF141868">
    <property type="entry name" value="EAL domain-like"/>
    <property type="match status" value="1"/>
</dbReference>
<dbReference type="InterPro" id="IPR000644">
    <property type="entry name" value="CBS_dom"/>
</dbReference>
<evidence type="ECO:0000313" key="4">
    <source>
        <dbReference type="Proteomes" id="UP000238196"/>
    </source>
</evidence>
<dbReference type="Pfam" id="PF00990">
    <property type="entry name" value="GGDEF"/>
    <property type="match status" value="1"/>
</dbReference>
<dbReference type="InterPro" id="IPR046342">
    <property type="entry name" value="CBS_dom_sf"/>
</dbReference>
<dbReference type="InterPro" id="IPR000160">
    <property type="entry name" value="GGDEF_dom"/>
</dbReference>
<evidence type="ECO:0000259" key="2">
    <source>
        <dbReference type="PROSITE" id="PS50887"/>
    </source>
</evidence>
<dbReference type="OrthoDB" id="9813903at2"/>
<dbReference type="CDD" id="cd04598">
    <property type="entry name" value="CBS_pair_GGDEF_EAL"/>
    <property type="match status" value="1"/>
</dbReference>
<feature type="domain" description="GGDEF" evidence="2">
    <location>
        <begin position="428"/>
        <end position="579"/>
    </location>
</feature>
<dbReference type="InterPro" id="IPR035919">
    <property type="entry name" value="EAL_sf"/>
</dbReference>
<dbReference type="Gene3D" id="3.20.20.450">
    <property type="entry name" value="EAL domain"/>
    <property type="match status" value="1"/>
</dbReference>
<reference evidence="3 4" key="1">
    <citation type="submission" date="2018-02" db="EMBL/GenBank/DDBJ databases">
        <title>novel marine gammaproteobacteria from coastal saline agro ecosystem.</title>
        <authorList>
            <person name="Krishnan R."/>
            <person name="Ramesh Kumar N."/>
        </authorList>
    </citation>
    <scope>NUCLEOTIDE SEQUENCE [LARGE SCALE GENOMIC DNA]</scope>
    <source>
        <strain evidence="3 4">228</strain>
    </source>
</reference>
<dbReference type="CDD" id="cd01948">
    <property type="entry name" value="EAL"/>
    <property type="match status" value="1"/>
</dbReference>
<dbReference type="SMART" id="SM00267">
    <property type="entry name" value="GGDEF"/>
    <property type="match status" value="1"/>
</dbReference>
<dbReference type="EMBL" id="PRLP01000082">
    <property type="protein sequence ID" value="PPC75588.1"/>
    <property type="molecule type" value="Genomic_DNA"/>
</dbReference>
<dbReference type="PANTHER" id="PTHR33121:SF76">
    <property type="entry name" value="SIGNALING PROTEIN"/>
    <property type="match status" value="1"/>
</dbReference>
<dbReference type="InterPro" id="IPR043128">
    <property type="entry name" value="Rev_trsase/Diguanyl_cyclase"/>
</dbReference>
<accession>A0A2S5KLA5</accession>
<protein>
    <submittedName>
        <fullName evidence="3">GGDEF domain-containing protein</fullName>
    </submittedName>
</protein>
<dbReference type="InterPro" id="IPR001633">
    <property type="entry name" value="EAL_dom"/>
</dbReference>
<dbReference type="PANTHER" id="PTHR33121">
    <property type="entry name" value="CYCLIC DI-GMP PHOSPHODIESTERASE PDEF"/>
    <property type="match status" value="1"/>
</dbReference>
<dbReference type="Gene3D" id="3.10.580.10">
    <property type="entry name" value="CBS-domain"/>
    <property type="match status" value="1"/>
</dbReference>
<comment type="caution">
    <text evidence="3">The sequence shown here is derived from an EMBL/GenBank/DDBJ whole genome shotgun (WGS) entry which is preliminary data.</text>
</comment>
<dbReference type="SMART" id="SM00052">
    <property type="entry name" value="EAL"/>
    <property type="match status" value="1"/>
</dbReference>